<dbReference type="PANTHER" id="PTHR35807:SF1">
    <property type="entry name" value="TRANSCRIPTIONAL REGULATOR REDD"/>
    <property type="match status" value="1"/>
</dbReference>
<name>A0ABN6LJX2_9BACT</name>
<dbReference type="SUPFAM" id="SSF50965">
    <property type="entry name" value="Galactose oxidase, central domain"/>
    <property type="match status" value="1"/>
</dbReference>
<protein>
    <recommendedName>
        <fullName evidence="3">DNA-binding transcriptional activator of the SARP family</fullName>
    </recommendedName>
</protein>
<evidence type="ECO:0008006" key="3">
    <source>
        <dbReference type="Google" id="ProtNLM"/>
    </source>
</evidence>
<geneLocation type="plasmid" evidence="1 2">
    <name>pPP4</name>
</geneLocation>
<dbReference type="InterPro" id="IPR051677">
    <property type="entry name" value="AfsR-DnrI-RedD_regulator"/>
</dbReference>
<gene>
    <name evidence="1" type="ORF">PEPS_41870</name>
</gene>
<evidence type="ECO:0000313" key="2">
    <source>
        <dbReference type="Proteomes" id="UP001354989"/>
    </source>
</evidence>
<dbReference type="EMBL" id="AP025296">
    <property type="protein sequence ID" value="BDD01907.1"/>
    <property type="molecule type" value="Genomic_DNA"/>
</dbReference>
<dbReference type="Proteomes" id="UP001354989">
    <property type="component" value="Plasmid pPP4"/>
</dbReference>
<dbReference type="PANTHER" id="PTHR35807">
    <property type="entry name" value="TRANSCRIPTIONAL REGULATOR REDD-RELATED"/>
    <property type="match status" value="1"/>
</dbReference>
<evidence type="ECO:0000313" key="1">
    <source>
        <dbReference type="EMBL" id="BDD01907.1"/>
    </source>
</evidence>
<proteinExistence type="predicted"/>
<dbReference type="Gene3D" id="2.120.10.80">
    <property type="entry name" value="Kelch-type beta propeller"/>
    <property type="match status" value="1"/>
</dbReference>
<reference evidence="1 2" key="1">
    <citation type="submission" date="2021-12" db="EMBL/GenBank/DDBJ databases">
        <title>Genome sequencing of bacteria with rrn-lacking chromosome and rrn-plasmid.</title>
        <authorList>
            <person name="Anda M."/>
            <person name="Iwasaki W."/>
        </authorList>
    </citation>
    <scope>NUCLEOTIDE SEQUENCE [LARGE SCALE GENOMIC DNA]</scope>
    <source>
        <strain evidence="1 2">NBRC 101262</strain>
        <plasmid evidence="1 2">pPP4</plasmid>
    </source>
</reference>
<keyword evidence="2" id="KW-1185">Reference proteome</keyword>
<keyword evidence="1" id="KW-0614">Plasmid</keyword>
<organism evidence="1 2">
    <name type="scientific">Persicobacter psychrovividus</name>
    <dbReference type="NCBI Taxonomy" id="387638"/>
    <lineage>
        <taxon>Bacteria</taxon>
        <taxon>Pseudomonadati</taxon>
        <taxon>Bacteroidota</taxon>
        <taxon>Cytophagia</taxon>
        <taxon>Cytophagales</taxon>
        <taxon>Persicobacteraceae</taxon>
        <taxon>Persicobacter</taxon>
    </lineage>
</organism>
<dbReference type="RefSeq" id="WP_338399105.1">
    <property type="nucleotide sequence ID" value="NZ_AP025296.1"/>
</dbReference>
<accession>A0ABN6LJX2</accession>
<dbReference type="InterPro" id="IPR015915">
    <property type="entry name" value="Kelch-typ_b-propeller"/>
</dbReference>
<sequence length="853" mass="96721">MSSRFVPLVIAVIFLSFRAFGQGNVGGLDFMSSEKALENTATLTLPQEGFLPFKEDFQLNFEIDIHDCTTFGNILRIVSENGHTLDIFYRPGGASSQPYLKLVTDKSAGNIIIPIPSQYLLENQWTDFSIVISKDSGLLTAHCFGEEFEQDLGAVDADEIKMFFGMCNYKGYATKDIPSFSVRNIGYKSNTLEYLWPLQQAEGEIAYEENHHRHGQALNPNWSAQNHHHWRPVISTETNFHPALIYQQKQNLLNIVGGSNYQVLDLDGKAIIKQTDNPKNNAPVFLAGLKSNIGEAQYMVDIRGSKLSKPSPWFSAKQMNAKEKIDFWHTTLMEDTDRQELISFGGYGWYQYNNSFRRFNASGVDTVQFSGDKISPRYFASAGFLKNNEYLIYGGMGNHSGDQAMGTNVFHDLYKVNLQTQSVEKLWDLPELKADLLNSGNLVIAADSASFYTLVFEANAYEVNIQLANIDIATGAVKIVSDAIKTKFKDTESDIELFYQPQSHKFYAVIVHSDYNDNTAEIEVYQLHGDPIGLADLKKLSPGGFLATSKTVPTKPLTLLGAVIFLVTGVSFGVYRKKSQTSEQPVKKVSSPFLVKMPEEYEAFKMPAIDRPQKNAIYLFGGMKVFSREGEEISAQMTEKLRQLFLTILFFPYAHGRYINSQELAEVMWPMAPKNKSKNNRSISIRRLRLILEACDGIEVIYKSNEWKISFTDGAYCDFEVFTTLKSQLKQCESPKDKIELFQQLYQVVSQGEVVGSIRSEWLEDHMAHIRSHIIEQLISFAEECNNPVWVCEISDMIFKFDNLEEQALDLKVRALMHLNKLVQARNEFDRFSKNYAKLFGEAYNKSFNSIEV</sequence>
<dbReference type="InterPro" id="IPR011043">
    <property type="entry name" value="Gal_Oxase/kelch_b-propeller"/>
</dbReference>